<dbReference type="Pfam" id="PF24681">
    <property type="entry name" value="Kelch_KLHDC2_KLHL20_DRC7"/>
    <property type="match status" value="1"/>
</dbReference>
<dbReference type="Proteomes" id="UP000054826">
    <property type="component" value="Unassembled WGS sequence"/>
</dbReference>
<keyword evidence="2" id="KW-0812">Transmembrane</keyword>
<dbReference type="InterPro" id="IPR052637">
    <property type="entry name" value="KLHDC3-like"/>
</dbReference>
<dbReference type="InterPro" id="IPR015915">
    <property type="entry name" value="Kelch-typ_b-propeller"/>
</dbReference>
<accession>A0A0V1JQB8</accession>
<feature type="transmembrane region" description="Helical" evidence="2">
    <location>
        <begin position="43"/>
        <end position="59"/>
    </location>
</feature>
<name>A0A0V1JQB8_TRIPS</name>
<dbReference type="Gene3D" id="2.120.10.80">
    <property type="entry name" value="Kelch-type beta propeller"/>
    <property type="match status" value="2"/>
</dbReference>
<reference evidence="3 4" key="1">
    <citation type="submission" date="2015-01" db="EMBL/GenBank/DDBJ databases">
        <title>Evolution of Trichinella species and genotypes.</title>
        <authorList>
            <person name="Korhonen P.K."/>
            <person name="Edoardo P."/>
            <person name="Giuseppe L.R."/>
            <person name="Gasser R.B."/>
        </authorList>
    </citation>
    <scope>NUCLEOTIDE SEQUENCE [LARGE SCALE GENOMIC DNA]</scope>
    <source>
        <strain evidence="3">ISS176</strain>
    </source>
</reference>
<dbReference type="EMBL" id="JYDV01000062">
    <property type="protein sequence ID" value="KRZ37153.1"/>
    <property type="molecule type" value="Genomic_DNA"/>
</dbReference>
<sequence length="458" mass="53103">LIMFLFLKGLFAKHRWSCSFSVLIHFVVCVCCFLHLMFQISDLFSCALIVVTFVMHWTFSIENGPRRVNHAAVAYNNYIFSFGGHSAEEVQVVYEKIDIHVFCPTAFKWKEMPMPDYSNIYNHWAPCHRYGHTAVTYKDKCYIFGGRNIKVGACLGVFQFDFKTRVWHKKATLGYKVYPRDAHTCCVYGSMMIIFGGFVEYTQQFSNDVFILDLDTFIWRKPNVTGTPPIWRDFHTATVIGDRMYVFGGRSDEAAPYHSNVERYPTDLFYLDLSTFTWHEVQTTGERPTGRRSHSAWEHSGCLYIFGGYNGLTNHHSNSVYRFNPNSSKWEKLKPGGCPPTPRRRQCCVKIGSKVYIFGGTSPQFPVSHYYRIVGPNELYDLSDLYILDMSMLFRNYYDLINKCVCLDPTLETLCMESLLNRKAVIKKSEIPKILWKKYQAILIGKDVSNSHGNRQRM</sequence>
<protein>
    <submittedName>
        <fullName evidence="3">Kelch domain-containing protein 3</fullName>
    </submittedName>
</protein>
<feature type="transmembrane region" description="Helical" evidence="2">
    <location>
        <begin position="20"/>
        <end position="38"/>
    </location>
</feature>
<evidence type="ECO:0000256" key="1">
    <source>
        <dbReference type="ARBA" id="ARBA00022441"/>
    </source>
</evidence>
<dbReference type="SMART" id="SM00612">
    <property type="entry name" value="Kelch"/>
    <property type="match status" value="1"/>
</dbReference>
<keyword evidence="2" id="KW-1133">Transmembrane helix</keyword>
<comment type="caution">
    <text evidence="3">The sequence shown here is derived from an EMBL/GenBank/DDBJ whole genome shotgun (WGS) entry which is preliminary data.</text>
</comment>
<organism evidence="3 4">
    <name type="scientific">Trichinella pseudospiralis</name>
    <name type="common">Parasitic roundworm</name>
    <dbReference type="NCBI Taxonomy" id="6337"/>
    <lineage>
        <taxon>Eukaryota</taxon>
        <taxon>Metazoa</taxon>
        <taxon>Ecdysozoa</taxon>
        <taxon>Nematoda</taxon>
        <taxon>Enoplea</taxon>
        <taxon>Dorylaimia</taxon>
        <taxon>Trichinellida</taxon>
        <taxon>Trichinellidae</taxon>
        <taxon>Trichinella</taxon>
    </lineage>
</organism>
<proteinExistence type="predicted"/>
<dbReference type="PANTHER" id="PTHR46461">
    <property type="entry name" value="KELCH DOMAIN-CONTAINING PROTEIN 3"/>
    <property type="match status" value="1"/>
</dbReference>
<evidence type="ECO:0000313" key="4">
    <source>
        <dbReference type="Proteomes" id="UP000054826"/>
    </source>
</evidence>
<keyword evidence="2" id="KW-0472">Membrane</keyword>
<gene>
    <name evidence="3" type="primary">KLHDC3</name>
    <name evidence="3" type="ORF">T4C_12058</name>
</gene>
<dbReference type="AlphaFoldDB" id="A0A0V1JQB8"/>
<feature type="non-terminal residue" evidence="3">
    <location>
        <position position="1"/>
    </location>
</feature>
<evidence type="ECO:0000313" key="3">
    <source>
        <dbReference type="EMBL" id="KRZ37153.1"/>
    </source>
</evidence>
<dbReference type="SUPFAM" id="SSF117281">
    <property type="entry name" value="Kelch motif"/>
    <property type="match status" value="1"/>
</dbReference>
<dbReference type="PANTHER" id="PTHR46461:SF1">
    <property type="entry name" value="KELCH DOMAIN-CONTAINING PROTEIN 3"/>
    <property type="match status" value="1"/>
</dbReference>
<dbReference type="GO" id="GO:0003682">
    <property type="term" value="F:chromatin binding"/>
    <property type="evidence" value="ECO:0007669"/>
    <property type="project" value="InterPro"/>
</dbReference>
<keyword evidence="1" id="KW-0880">Kelch repeat</keyword>
<dbReference type="InterPro" id="IPR006652">
    <property type="entry name" value="Kelch_1"/>
</dbReference>
<evidence type="ECO:0000256" key="2">
    <source>
        <dbReference type="SAM" id="Phobius"/>
    </source>
</evidence>
<dbReference type="GO" id="GO:0005737">
    <property type="term" value="C:cytoplasm"/>
    <property type="evidence" value="ECO:0007669"/>
    <property type="project" value="TreeGrafter"/>
</dbReference>